<dbReference type="GO" id="GO:0005737">
    <property type="term" value="C:cytoplasm"/>
    <property type="evidence" value="ECO:0007669"/>
    <property type="project" value="TreeGrafter"/>
</dbReference>
<comment type="caution">
    <text evidence="7">The sequence shown here is derived from an EMBL/GenBank/DDBJ whole genome shotgun (WGS) entry which is preliminary data.</text>
</comment>
<feature type="domain" description="TauD/TfdA-like" evidence="6">
    <location>
        <begin position="71"/>
        <end position="361"/>
    </location>
</feature>
<evidence type="ECO:0000256" key="2">
    <source>
        <dbReference type="ARBA" id="ARBA00022723"/>
    </source>
</evidence>
<keyword evidence="8" id="KW-1185">Reference proteome</keyword>
<keyword evidence="2" id="KW-0479">Metal-binding</keyword>
<dbReference type="GO" id="GO:0016706">
    <property type="term" value="F:2-oxoglutarate-dependent dioxygenase activity"/>
    <property type="evidence" value="ECO:0007669"/>
    <property type="project" value="TreeGrafter"/>
</dbReference>
<proteinExistence type="inferred from homology"/>
<dbReference type="PANTHER" id="PTHR30468">
    <property type="entry name" value="ALPHA-KETOGLUTARATE-DEPENDENT SULFONATE DIOXYGENASE"/>
    <property type="match status" value="1"/>
</dbReference>
<dbReference type="Gene3D" id="3.60.130.10">
    <property type="entry name" value="Clavaminate synthase-like"/>
    <property type="match status" value="1"/>
</dbReference>
<evidence type="ECO:0000313" key="8">
    <source>
        <dbReference type="Proteomes" id="UP000654370"/>
    </source>
</evidence>
<dbReference type="Proteomes" id="UP000654370">
    <property type="component" value="Unassembled WGS sequence"/>
</dbReference>
<dbReference type="PANTHER" id="PTHR30468:SF9">
    <property type="entry name" value="ALPHA-KETOGLUTARATE-DEPENDENT TAURINE DIOXYGENASE (AFU_ORTHOLOGUE AFUA_3G01010)"/>
    <property type="match status" value="1"/>
</dbReference>
<keyword evidence="4" id="KW-0560">Oxidoreductase</keyword>
<dbReference type="OrthoDB" id="10257314at2759"/>
<evidence type="ECO:0000313" key="7">
    <source>
        <dbReference type="EMBL" id="KAG2173188.1"/>
    </source>
</evidence>
<evidence type="ECO:0000256" key="5">
    <source>
        <dbReference type="ARBA" id="ARBA00023004"/>
    </source>
</evidence>
<dbReference type="InterPro" id="IPR051323">
    <property type="entry name" value="AtsK-like"/>
</dbReference>
<evidence type="ECO:0000256" key="4">
    <source>
        <dbReference type="ARBA" id="ARBA00023002"/>
    </source>
</evidence>
<gene>
    <name evidence="7" type="ORF">INT43_004562</name>
</gene>
<dbReference type="InterPro" id="IPR042098">
    <property type="entry name" value="TauD-like_sf"/>
</dbReference>
<reference evidence="7" key="1">
    <citation type="submission" date="2020-12" db="EMBL/GenBank/DDBJ databases">
        <title>Metabolic potential, ecology and presence of endohyphal bacteria is reflected in genomic diversity of Mucoromycotina.</title>
        <authorList>
            <person name="Muszewska A."/>
            <person name="Okrasinska A."/>
            <person name="Steczkiewicz K."/>
            <person name="Drgas O."/>
            <person name="Orlowska M."/>
            <person name="Perlinska-Lenart U."/>
            <person name="Aleksandrzak-Piekarczyk T."/>
            <person name="Szatraj K."/>
            <person name="Zielenkiewicz U."/>
            <person name="Pilsyk S."/>
            <person name="Malc E."/>
            <person name="Mieczkowski P."/>
            <person name="Kruszewska J.S."/>
            <person name="Biernat P."/>
            <person name="Pawlowska J."/>
        </authorList>
    </citation>
    <scope>NUCLEOTIDE SEQUENCE</scope>
    <source>
        <strain evidence="7">WA0000067209</strain>
    </source>
</reference>
<keyword evidence="5" id="KW-0408">Iron</keyword>
<organism evidence="7 8">
    <name type="scientific">Mortierella isabellina</name>
    <name type="common">Filamentous fungus</name>
    <name type="synonym">Umbelopsis isabellina</name>
    <dbReference type="NCBI Taxonomy" id="91625"/>
    <lineage>
        <taxon>Eukaryota</taxon>
        <taxon>Fungi</taxon>
        <taxon>Fungi incertae sedis</taxon>
        <taxon>Mucoromycota</taxon>
        <taxon>Mucoromycotina</taxon>
        <taxon>Umbelopsidomycetes</taxon>
        <taxon>Umbelopsidales</taxon>
        <taxon>Umbelopsidaceae</taxon>
        <taxon>Umbelopsis</taxon>
    </lineage>
</organism>
<evidence type="ECO:0000256" key="3">
    <source>
        <dbReference type="ARBA" id="ARBA00022964"/>
    </source>
</evidence>
<dbReference type="Pfam" id="PF02668">
    <property type="entry name" value="TauD"/>
    <property type="match status" value="1"/>
</dbReference>
<comment type="similarity">
    <text evidence="1">Belongs to the TfdA dioxygenase family.</text>
</comment>
<dbReference type="InterPro" id="IPR003819">
    <property type="entry name" value="TauD/TfdA-like"/>
</dbReference>
<evidence type="ECO:0000256" key="1">
    <source>
        <dbReference type="ARBA" id="ARBA00005896"/>
    </source>
</evidence>
<sequence length="373" mass="42323">DGIVKDKVLVNTDAPVKPVDQLPIVDIDDPQYPNYQEDTKYPPLEEFDIVDRGHNADPKKEALLGAASKIIELTPHIGTEIHGLQLNKLTDQQKDELALLVAERGVVFFRDQDINIHEQLDLGRYYGPLHIHPTTGQPKGLPEVHVVFVDDKERTTKRQEYLVGRSNADFWHSDVSYEKQPPGLTTLKIDTLPPVGGDTLWASGYRAYEKLAPPIQKLIENLEAVHTAHDQANGSARVGGPVRREPIETAHPIVRTHPVTKRKALYVNPIFTRRIVGLTQRESRKFNEKNFTISNSVVYDNLVISETILQLLYDHIAGGYDFTVRFKWEKNSVAVWDNRVTVHNAIFDYTTVGRRHGLRVTPQAEKPYLEKSE</sequence>
<dbReference type="GO" id="GO:0046872">
    <property type="term" value="F:metal ion binding"/>
    <property type="evidence" value="ECO:0007669"/>
    <property type="project" value="UniProtKB-KW"/>
</dbReference>
<name>A0A8H7PG16_MORIS</name>
<dbReference type="AlphaFoldDB" id="A0A8H7PG16"/>
<accession>A0A8H7PG16</accession>
<keyword evidence="3" id="KW-0223">Dioxygenase</keyword>
<feature type="non-terminal residue" evidence="7">
    <location>
        <position position="1"/>
    </location>
</feature>
<evidence type="ECO:0000259" key="6">
    <source>
        <dbReference type="Pfam" id="PF02668"/>
    </source>
</evidence>
<protein>
    <recommendedName>
        <fullName evidence="6">TauD/TfdA-like domain-containing protein</fullName>
    </recommendedName>
</protein>
<dbReference type="SUPFAM" id="SSF51197">
    <property type="entry name" value="Clavaminate synthase-like"/>
    <property type="match status" value="1"/>
</dbReference>
<dbReference type="EMBL" id="JAEPQZ010000015">
    <property type="protein sequence ID" value="KAG2173188.1"/>
    <property type="molecule type" value="Genomic_DNA"/>
</dbReference>